<sequence length="115" mass="13441">MDPCSNMPNSLQEICKEMCYRCLFQMFNGSLFQYVKGCSMDPCSNMPKDVQWILVPICQRMFNGSLFQYAKGCSMDPCSNTPKDVQWILVPICQRMLYCLDDQRELLVFSSFWDN</sequence>
<comment type="caution">
    <text evidence="1">The sequence shown here is derived from an EMBL/GenBank/DDBJ whole genome shotgun (WGS) entry which is preliminary data.</text>
</comment>
<evidence type="ECO:0000313" key="1">
    <source>
        <dbReference type="EMBL" id="GIY72755.1"/>
    </source>
</evidence>
<dbReference type="Proteomes" id="UP001054837">
    <property type="component" value="Unassembled WGS sequence"/>
</dbReference>
<gene>
    <name evidence="1" type="ORF">CDAR_53761</name>
</gene>
<dbReference type="AlphaFoldDB" id="A0AAV4VS73"/>
<dbReference type="EMBL" id="BPLQ01013514">
    <property type="protein sequence ID" value="GIY72755.1"/>
    <property type="molecule type" value="Genomic_DNA"/>
</dbReference>
<reference evidence="1 2" key="1">
    <citation type="submission" date="2021-06" db="EMBL/GenBank/DDBJ databases">
        <title>Caerostris darwini draft genome.</title>
        <authorList>
            <person name="Kono N."/>
            <person name="Arakawa K."/>
        </authorList>
    </citation>
    <scope>NUCLEOTIDE SEQUENCE [LARGE SCALE GENOMIC DNA]</scope>
</reference>
<keyword evidence="2" id="KW-1185">Reference proteome</keyword>
<protein>
    <submittedName>
        <fullName evidence="1">Uncharacterized protein</fullName>
    </submittedName>
</protein>
<evidence type="ECO:0000313" key="2">
    <source>
        <dbReference type="Proteomes" id="UP001054837"/>
    </source>
</evidence>
<name>A0AAV4VS73_9ARAC</name>
<accession>A0AAV4VS73</accession>
<organism evidence="1 2">
    <name type="scientific">Caerostris darwini</name>
    <dbReference type="NCBI Taxonomy" id="1538125"/>
    <lineage>
        <taxon>Eukaryota</taxon>
        <taxon>Metazoa</taxon>
        <taxon>Ecdysozoa</taxon>
        <taxon>Arthropoda</taxon>
        <taxon>Chelicerata</taxon>
        <taxon>Arachnida</taxon>
        <taxon>Araneae</taxon>
        <taxon>Araneomorphae</taxon>
        <taxon>Entelegynae</taxon>
        <taxon>Araneoidea</taxon>
        <taxon>Araneidae</taxon>
        <taxon>Caerostris</taxon>
    </lineage>
</organism>
<proteinExistence type="predicted"/>